<feature type="chain" id="PRO_5005516070" evidence="1">
    <location>
        <begin position="18"/>
        <end position="220"/>
    </location>
</feature>
<evidence type="ECO:0000313" key="2">
    <source>
        <dbReference type="EMBL" id="JAA67140.1"/>
    </source>
</evidence>
<evidence type="ECO:0000256" key="1">
    <source>
        <dbReference type="SAM" id="SignalP"/>
    </source>
</evidence>
<name>A0A0K8R7N7_IXORI</name>
<feature type="signal peptide" evidence="1">
    <location>
        <begin position="1"/>
        <end position="17"/>
    </location>
</feature>
<accession>A0A0K8R7N7</accession>
<dbReference type="EMBL" id="GADI01006668">
    <property type="protein sequence ID" value="JAA67140.1"/>
    <property type="molecule type" value="mRNA"/>
</dbReference>
<protein>
    <submittedName>
        <fullName evidence="2">Putative cytotoxin-like protein</fullName>
    </submittedName>
</protein>
<proteinExistence type="evidence at transcript level"/>
<organism evidence="2">
    <name type="scientific">Ixodes ricinus</name>
    <name type="common">Common tick</name>
    <name type="synonym">Acarus ricinus</name>
    <dbReference type="NCBI Taxonomy" id="34613"/>
    <lineage>
        <taxon>Eukaryota</taxon>
        <taxon>Metazoa</taxon>
        <taxon>Ecdysozoa</taxon>
        <taxon>Arthropoda</taxon>
        <taxon>Chelicerata</taxon>
        <taxon>Arachnida</taxon>
        <taxon>Acari</taxon>
        <taxon>Parasitiformes</taxon>
        <taxon>Ixodida</taxon>
        <taxon>Ixodoidea</taxon>
        <taxon>Ixodidae</taxon>
        <taxon>Ixodinae</taxon>
        <taxon>Ixodes</taxon>
    </lineage>
</organism>
<keyword evidence="1" id="KW-0732">Signal</keyword>
<reference evidence="2" key="1">
    <citation type="submission" date="2012-12" db="EMBL/GenBank/DDBJ databases">
        <title>Identification and characterization of a phenylalanine ammonia-lyase gene family in Isatis indigotica Fort.</title>
        <authorList>
            <person name="Liu Q."/>
            <person name="Chen J."/>
            <person name="Zhou X."/>
            <person name="Di P."/>
            <person name="Xiao Y."/>
            <person name="Xuan H."/>
            <person name="Zhang L."/>
            <person name="Chen W."/>
        </authorList>
    </citation>
    <scope>NUCLEOTIDE SEQUENCE</scope>
    <source>
        <tissue evidence="2">Salivary gland</tissue>
    </source>
</reference>
<dbReference type="AlphaFoldDB" id="A0A0K8R7N7"/>
<sequence length="220" mass="24832">MLWYGVFAVVLVAYAQAATVQEANHFMDTVLNERLPPLVRASPNLFPVVPIPFFRFDVPRNAPTNRNLHANLTEGAIRNLDIGVKRMGECLVPAVKEGVPTVSCTLDLNSINTTFLAYTKGDNILSTLKEIWVNVLTVDSIARFEATGVPRRESVLRTFEVPHLHFTTLYNNELHLNTDRQRQFKDHIEAKVKETLQETLYGDYRLQLARAVAATPFPDV</sequence>